<dbReference type="PANTHER" id="PTHR48081">
    <property type="entry name" value="AB HYDROLASE SUPERFAMILY PROTEIN C4A8.06C"/>
    <property type="match status" value="1"/>
</dbReference>
<evidence type="ECO:0000256" key="1">
    <source>
        <dbReference type="ARBA" id="ARBA00022801"/>
    </source>
</evidence>
<dbReference type="Pfam" id="PF20434">
    <property type="entry name" value="BD-FAE"/>
    <property type="match status" value="1"/>
</dbReference>
<dbReference type="InterPro" id="IPR050300">
    <property type="entry name" value="GDXG_lipolytic_enzyme"/>
</dbReference>
<dbReference type="GO" id="GO:0016787">
    <property type="term" value="F:hydrolase activity"/>
    <property type="evidence" value="ECO:0007669"/>
    <property type="project" value="UniProtKB-KW"/>
</dbReference>
<evidence type="ECO:0000313" key="4">
    <source>
        <dbReference type="Proteomes" id="UP000050454"/>
    </source>
</evidence>
<dbReference type="PANTHER" id="PTHR48081:SF33">
    <property type="entry name" value="KYNURENINE FORMAMIDASE"/>
    <property type="match status" value="1"/>
</dbReference>
<dbReference type="Gene3D" id="3.40.50.1820">
    <property type="entry name" value="alpha/beta hydrolase"/>
    <property type="match status" value="1"/>
</dbReference>
<organism evidence="3 4">
    <name type="scientific">Jiulongibacter sediminis</name>
    <dbReference type="NCBI Taxonomy" id="1605367"/>
    <lineage>
        <taxon>Bacteria</taxon>
        <taxon>Pseudomonadati</taxon>
        <taxon>Bacteroidota</taxon>
        <taxon>Cytophagia</taxon>
        <taxon>Cytophagales</taxon>
        <taxon>Leadbetterellaceae</taxon>
        <taxon>Jiulongibacter</taxon>
    </lineage>
</organism>
<dbReference type="RefSeq" id="WP_055144884.1">
    <property type="nucleotide sequence ID" value="NZ_JXSZ01000005.1"/>
</dbReference>
<evidence type="ECO:0000259" key="2">
    <source>
        <dbReference type="Pfam" id="PF20434"/>
    </source>
</evidence>
<dbReference type="Proteomes" id="UP000050454">
    <property type="component" value="Unassembled WGS sequence"/>
</dbReference>
<gene>
    <name evidence="3" type="ORF">AFM12_05730</name>
</gene>
<comment type="caution">
    <text evidence="3">The sequence shown here is derived from an EMBL/GenBank/DDBJ whole genome shotgun (WGS) entry which is preliminary data.</text>
</comment>
<dbReference type="InterPro" id="IPR029058">
    <property type="entry name" value="AB_hydrolase_fold"/>
</dbReference>
<dbReference type="STRING" id="1605367.AFM12_05730"/>
<proteinExistence type="predicted"/>
<protein>
    <recommendedName>
        <fullName evidence="2">BD-FAE-like domain-containing protein</fullName>
    </recommendedName>
</protein>
<sequence length="298" mass="33648">MKSKYVFLLLLFIIGNRSVKGQFEYNNLSYVVEDIPVDSLQMLNLVLPESVKNAPLLIWIGGGAWSYGDRHVEMKLARNLAKQGIAVASVGHRLSPAVWRDPSLSKGVIHPAHIEDVARAVKWLSDHAQEYGYDGDKFFIGGYSSGAHLASLLSLDSQYLEKYDLNPSIFKGILPFSGTFDIPHYREILRNGARPELAEQHVDAVFGSDSLIQVSASPMTYLKNLSSPILILSDNDLHRYTRHFEDALRQTDFRKVEVIYTFEFGHGALWRNLSGEEESPHRNRMVSFIKENAMRPKG</sequence>
<keyword evidence="1" id="KW-0378">Hydrolase</keyword>
<dbReference type="InterPro" id="IPR049492">
    <property type="entry name" value="BD-FAE-like_dom"/>
</dbReference>
<reference evidence="3 4" key="1">
    <citation type="submission" date="2015-07" db="EMBL/GenBank/DDBJ databases">
        <title>The draft genome sequence of Leadbetterella sp. JN14-9.</title>
        <authorList>
            <person name="Liu Y."/>
            <person name="Du J."/>
            <person name="Shao Z."/>
        </authorList>
    </citation>
    <scope>NUCLEOTIDE SEQUENCE [LARGE SCALE GENOMIC DNA]</scope>
    <source>
        <strain evidence="3 4">JN14-9</strain>
    </source>
</reference>
<name>A0A0N8HAF7_9BACT</name>
<dbReference type="AlphaFoldDB" id="A0A0N8HAF7"/>
<evidence type="ECO:0000313" key="3">
    <source>
        <dbReference type="EMBL" id="KPM50044.1"/>
    </source>
</evidence>
<dbReference type="SUPFAM" id="SSF53474">
    <property type="entry name" value="alpha/beta-Hydrolases"/>
    <property type="match status" value="1"/>
</dbReference>
<feature type="domain" description="BD-FAE-like" evidence="2">
    <location>
        <begin position="44"/>
        <end position="233"/>
    </location>
</feature>
<dbReference type="EMBL" id="LGTQ01000005">
    <property type="protein sequence ID" value="KPM50044.1"/>
    <property type="molecule type" value="Genomic_DNA"/>
</dbReference>
<dbReference type="OrthoDB" id="9777975at2"/>
<keyword evidence="4" id="KW-1185">Reference proteome</keyword>
<accession>A0A0N8HAF7</accession>